<evidence type="ECO:0000256" key="4">
    <source>
        <dbReference type="ARBA" id="ARBA00023125"/>
    </source>
</evidence>
<dbReference type="Pfam" id="PF08281">
    <property type="entry name" value="Sigma70_r4_2"/>
    <property type="match status" value="1"/>
</dbReference>
<dbReference type="InterPro" id="IPR000838">
    <property type="entry name" value="RNA_pol_sigma70_ECF_CS"/>
</dbReference>
<dbReference type="Gene3D" id="1.10.1740.10">
    <property type="match status" value="1"/>
</dbReference>
<keyword evidence="10" id="KW-1185">Reference proteome</keyword>
<dbReference type="SUPFAM" id="SSF88659">
    <property type="entry name" value="Sigma3 and sigma4 domains of RNA polymerase sigma factors"/>
    <property type="match status" value="1"/>
</dbReference>
<evidence type="ECO:0000313" key="9">
    <source>
        <dbReference type="EMBL" id="GAA0437431.1"/>
    </source>
</evidence>
<keyword evidence="5 6" id="KW-0804">Transcription</keyword>
<dbReference type="Pfam" id="PF04542">
    <property type="entry name" value="Sigma70_r2"/>
    <property type="match status" value="1"/>
</dbReference>
<reference evidence="10" key="1">
    <citation type="journal article" date="2019" name="Int. J. Syst. Evol. Microbiol.">
        <title>The Global Catalogue of Microorganisms (GCM) 10K type strain sequencing project: providing services to taxonomists for standard genome sequencing and annotation.</title>
        <authorList>
            <consortium name="The Broad Institute Genomics Platform"/>
            <consortium name="The Broad Institute Genome Sequencing Center for Infectious Disease"/>
            <person name="Wu L."/>
            <person name="Ma J."/>
        </authorList>
    </citation>
    <scope>NUCLEOTIDE SEQUENCE [LARGE SCALE GENOMIC DNA]</scope>
    <source>
        <strain evidence="10">JCM 12149</strain>
    </source>
</reference>
<dbReference type="InterPro" id="IPR036388">
    <property type="entry name" value="WH-like_DNA-bd_sf"/>
</dbReference>
<dbReference type="Gene3D" id="1.10.10.10">
    <property type="entry name" value="Winged helix-like DNA-binding domain superfamily/Winged helix DNA-binding domain"/>
    <property type="match status" value="1"/>
</dbReference>
<keyword evidence="3 6" id="KW-0731">Sigma factor</keyword>
<dbReference type="Proteomes" id="UP001501459">
    <property type="component" value="Unassembled WGS sequence"/>
</dbReference>
<evidence type="ECO:0000256" key="3">
    <source>
        <dbReference type="ARBA" id="ARBA00023082"/>
    </source>
</evidence>
<organism evidence="9 10">
    <name type="scientific">Lentibacillus halophilus</name>
    <dbReference type="NCBI Taxonomy" id="295065"/>
    <lineage>
        <taxon>Bacteria</taxon>
        <taxon>Bacillati</taxon>
        <taxon>Bacillota</taxon>
        <taxon>Bacilli</taxon>
        <taxon>Bacillales</taxon>
        <taxon>Bacillaceae</taxon>
        <taxon>Lentibacillus</taxon>
    </lineage>
</organism>
<feature type="domain" description="RNA polymerase sigma-70 region 2" evidence="7">
    <location>
        <begin position="7"/>
        <end position="73"/>
    </location>
</feature>
<accession>A0ABP3J1L8</accession>
<evidence type="ECO:0000259" key="8">
    <source>
        <dbReference type="Pfam" id="PF08281"/>
    </source>
</evidence>
<feature type="domain" description="RNA polymerase sigma factor 70 region 4 type 2" evidence="8">
    <location>
        <begin position="106"/>
        <end position="157"/>
    </location>
</feature>
<comment type="similarity">
    <text evidence="1 6">Belongs to the sigma-70 factor family. ECF subfamily.</text>
</comment>
<dbReference type="NCBIfam" id="TIGR02937">
    <property type="entry name" value="sigma70-ECF"/>
    <property type="match status" value="1"/>
</dbReference>
<evidence type="ECO:0000256" key="2">
    <source>
        <dbReference type="ARBA" id="ARBA00023015"/>
    </source>
</evidence>
<dbReference type="RefSeq" id="WP_343751897.1">
    <property type="nucleotide sequence ID" value="NZ_BAAADM010000032.1"/>
</dbReference>
<dbReference type="SUPFAM" id="SSF88946">
    <property type="entry name" value="Sigma2 domain of RNA polymerase sigma factors"/>
    <property type="match status" value="1"/>
</dbReference>
<dbReference type="EMBL" id="BAAADM010000032">
    <property type="protein sequence ID" value="GAA0437431.1"/>
    <property type="molecule type" value="Genomic_DNA"/>
</dbReference>
<evidence type="ECO:0000313" key="10">
    <source>
        <dbReference type="Proteomes" id="UP001501459"/>
    </source>
</evidence>
<evidence type="ECO:0000256" key="1">
    <source>
        <dbReference type="ARBA" id="ARBA00010641"/>
    </source>
</evidence>
<dbReference type="InterPro" id="IPR013324">
    <property type="entry name" value="RNA_pol_sigma_r3/r4-like"/>
</dbReference>
<dbReference type="InterPro" id="IPR014284">
    <property type="entry name" value="RNA_pol_sigma-70_dom"/>
</dbReference>
<protein>
    <recommendedName>
        <fullName evidence="6">RNA polymerase sigma factor</fullName>
    </recommendedName>
</protein>
<dbReference type="InterPro" id="IPR013249">
    <property type="entry name" value="RNA_pol_sigma70_r4_t2"/>
</dbReference>
<evidence type="ECO:0000256" key="5">
    <source>
        <dbReference type="ARBA" id="ARBA00023163"/>
    </source>
</evidence>
<evidence type="ECO:0000259" key="7">
    <source>
        <dbReference type="Pfam" id="PF04542"/>
    </source>
</evidence>
<sequence>MEAFKQLYVEHYQHIHTYLFYLTGRQSLADELTQETFLQAFKSIHRFKGQSAISTWLFQIAKHVFYKQVRKEEKHKQLIKKTEQENSVADATTPEKIYEQKETSIQLLTAIRQLKQPHQDIVILRSYNELDYKAIADIFNQSETWARVNFYRAKNKLITIMDGGGMNEE</sequence>
<evidence type="ECO:0000256" key="6">
    <source>
        <dbReference type="RuleBase" id="RU000716"/>
    </source>
</evidence>
<dbReference type="InterPro" id="IPR007627">
    <property type="entry name" value="RNA_pol_sigma70_r2"/>
</dbReference>
<keyword evidence="4 6" id="KW-0238">DNA-binding</keyword>
<proteinExistence type="inferred from homology"/>
<dbReference type="PANTHER" id="PTHR43133:SF52">
    <property type="entry name" value="ECF RNA POLYMERASE SIGMA FACTOR SIGL"/>
    <property type="match status" value="1"/>
</dbReference>
<dbReference type="InterPro" id="IPR013325">
    <property type="entry name" value="RNA_pol_sigma_r2"/>
</dbReference>
<dbReference type="PANTHER" id="PTHR43133">
    <property type="entry name" value="RNA POLYMERASE ECF-TYPE SIGMA FACTO"/>
    <property type="match status" value="1"/>
</dbReference>
<gene>
    <name evidence="9" type="ORF">GCM10008983_12840</name>
</gene>
<keyword evidence="2 6" id="KW-0805">Transcription regulation</keyword>
<name>A0ABP3J1L8_9BACI</name>
<dbReference type="InterPro" id="IPR039425">
    <property type="entry name" value="RNA_pol_sigma-70-like"/>
</dbReference>
<comment type="caution">
    <text evidence="9">The sequence shown here is derived from an EMBL/GenBank/DDBJ whole genome shotgun (WGS) entry which is preliminary data.</text>
</comment>
<dbReference type="PROSITE" id="PS01063">
    <property type="entry name" value="SIGMA70_ECF"/>
    <property type="match status" value="1"/>
</dbReference>